<dbReference type="InterPro" id="IPR000620">
    <property type="entry name" value="EamA_dom"/>
</dbReference>
<protein>
    <recommendedName>
        <fullName evidence="4">EamA domain-containing protein</fullName>
    </recommendedName>
</protein>
<feature type="transmembrane region" description="Helical" evidence="3">
    <location>
        <begin position="181"/>
        <end position="198"/>
    </location>
</feature>
<keyword evidence="3" id="KW-1133">Transmembrane helix</keyword>
<name>A0A6J4JWT8_9ACTN</name>
<sequence length="325" mass="32091">MIGLGVALAILASIAYGFSDSLSGTVVRRHSTAALALWAQVVGLLVLGVGTAVRRPELSVPGLAWGVSAGAVGAVGVLAFYTALQRGRTSLVAPVAGAGVVLPVLAGVLGGDALSWQSGIGVAAAVLGVLLVAAAPGSDDDPDPDRPRTGVVRPVPGRTQPVPAYDGCVPPRGAGSARSSIWLAGAAAVAFGLFFVVLERATERAAPAGSDQDGFDAALPIALAVQVGALAVTLVAATRHSRACLRPVRSLALSAAAVGLLDVTADLLVTVAVDRGPLAVVGPLASLDPVVAVLLATVVLRERVRPLAALGVAAALVGIVLTATG</sequence>
<feature type="transmembrane region" description="Helical" evidence="3">
    <location>
        <begin position="279"/>
        <end position="300"/>
    </location>
</feature>
<feature type="transmembrane region" description="Helical" evidence="3">
    <location>
        <begin position="250"/>
        <end position="273"/>
    </location>
</feature>
<dbReference type="PANTHER" id="PTHR22911">
    <property type="entry name" value="ACYL-MALONYL CONDENSING ENZYME-RELATED"/>
    <property type="match status" value="1"/>
</dbReference>
<evidence type="ECO:0000313" key="5">
    <source>
        <dbReference type="EMBL" id="CAA9289698.1"/>
    </source>
</evidence>
<proteinExistence type="inferred from homology"/>
<feature type="transmembrane region" description="Helical" evidence="3">
    <location>
        <begin position="91"/>
        <end position="110"/>
    </location>
</feature>
<keyword evidence="3" id="KW-0472">Membrane</keyword>
<feature type="domain" description="EamA" evidence="4">
    <location>
        <begin position="4"/>
        <end position="132"/>
    </location>
</feature>
<dbReference type="AlphaFoldDB" id="A0A6J4JWT8"/>
<evidence type="ECO:0000256" key="3">
    <source>
        <dbReference type="SAM" id="Phobius"/>
    </source>
</evidence>
<comment type="similarity">
    <text evidence="1">Belongs to the EamA transporter family.</text>
</comment>
<keyword evidence="3" id="KW-0812">Transmembrane</keyword>
<feature type="transmembrane region" description="Helical" evidence="3">
    <location>
        <begin position="218"/>
        <end position="238"/>
    </location>
</feature>
<feature type="transmembrane region" description="Helical" evidence="3">
    <location>
        <begin position="307"/>
        <end position="324"/>
    </location>
</feature>
<feature type="domain" description="EamA" evidence="4">
    <location>
        <begin position="180"/>
        <end position="323"/>
    </location>
</feature>
<evidence type="ECO:0000256" key="2">
    <source>
        <dbReference type="SAM" id="MobiDB-lite"/>
    </source>
</evidence>
<feature type="transmembrane region" description="Helical" evidence="3">
    <location>
        <begin position="63"/>
        <end position="84"/>
    </location>
</feature>
<feature type="transmembrane region" description="Helical" evidence="3">
    <location>
        <begin position="116"/>
        <end position="136"/>
    </location>
</feature>
<accession>A0A6J4JWT8</accession>
<dbReference type="SUPFAM" id="SSF103481">
    <property type="entry name" value="Multidrug resistance efflux transporter EmrE"/>
    <property type="match status" value="2"/>
</dbReference>
<dbReference type="Pfam" id="PF00892">
    <property type="entry name" value="EamA"/>
    <property type="match status" value="2"/>
</dbReference>
<evidence type="ECO:0000259" key="4">
    <source>
        <dbReference type="Pfam" id="PF00892"/>
    </source>
</evidence>
<dbReference type="EMBL" id="CADCTP010000410">
    <property type="protein sequence ID" value="CAA9289698.1"/>
    <property type="molecule type" value="Genomic_DNA"/>
</dbReference>
<evidence type="ECO:0000256" key="1">
    <source>
        <dbReference type="ARBA" id="ARBA00007362"/>
    </source>
</evidence>
<gene>
    <name evidence="5" type="ORF">AVDCRST_MAG41-4263</name>
</gene>
<dbReference type="GO" id="GO:0016020">
    <property type="term" value="C:membrane"/>
    <property type="evidence" value="ECO:0007669"/>
    <property type="project" value="InterPro"/>
</dbReference>
<dbReference type="InterPro" id="IPR037185">
    <property type="entry name" value="EmrE-like"/>
</dbReference>
<feature type="region of interest" description="Disordered" evidence="2">
    <location>
        <begin position="137"/>
        <end position="157"/>
    </location>
</feature>
<organism evidence="5">
    <name type="scientific">uncultured Mycobacteriales bacterium</name>
    <dbReference type="NCBI Taxonomy" id="581187"/>
    <lineage>
        <taxon>Bacteria</taxon>
        <taxon>Bacillati</taxon>
        <taxon>Actinomycetota</taxon>
        <taxon>Actinomycetes</taxon>
        <taxon>Mycobacteriales</taxon>
        <taxon>environmental samples</taxon>
    </lineage>
</organism>
<dbReference type="PANTHER" id="PTHR22911:SF137">
    <property type="entry name" value="SOLUTE CARRIER FAMILY 35 MEMBER G2-RELATED"/>
    <property type="match status" value="1"/>
</dbReference>
<reference evidence="5" key="1">
    <citation type="submission" date="2020-02" db="EMBL/GenBank/DDBJ databases">
        <authorList>
            <person name="Meier V. D."/>
        </authorList>
    </citation>
    <scope>NUCLEOTIDE SEQUENCE</scope>
    <source>
        <strain evidence="5">AVDCRST_MAG41</strain>
    </source>
</reference>
<dbReference type="Gene3D" id="1.10.3730.20">
    <property type="match status" value="1"/>
</dbReference>